<keyword evidence="1" id="KW-0805">Transcription regulation</keyword>
<dbReference type="Pfam" id="PF02311">
    <property type="entry name" value="AraC_binding"/>
    <property type="match status" value="1"/>
</dbReference>
<evidence type="ECO:0000256" key="1">
    <source>
        <dbReference type="ARBA" id="ARBA00023015"/>
    </source>
</evidence>
<keyword evidence="2" id="KW-0238">DNA-binding</keyword>
<keyword evidence="3" id="KW-0804">Transcription</keyword>
<accession>A0A2N0Z6Y4</accession>
<dbReference type="GO" id="GO:0043565">
    <property type="term" value="F:sequence-specific DNA binding"/>
    <property type="evidence" value="ECO:0007669"/>
    <property type="project" value="InterPro"/>
</dbReference>
<sequence>MCKNHQINLLNKYQNFAVGVRMKINELGVLPSSEFYAHTPNEFSRKHLFTLHFAGRYDCNVDYIIERTFHDYYLLLKVTHGQLRLELGQQIFTINANELLLFDCRIPHKYYATKPISFEFIHFKGNASKEFYDMIIQLYGPVISVLNDMEVIKAIENILSMLEHNKISDFKASYEIHKILSLLIEGNHTVSSASDLKDVIIFIDENSEKPLNINDLAKIASLSVYHFSRKFKKFTGLSPHEYVILKRLTHAKSLLKNTNFSINKISDIIGFSSPSHFIASFKKHTNMTPKEFKNFRF</sequence>
<dbReference type="InterPro" id="IPR009057">
    <property type="entry name" value="Homeodomain-like_sf"/>
</dbReference>
<dbReference type="OrthoDB" id="9813413at2"/>
<evidence type="ECO:0000313" key="6">
    <source>
        <dbReference type="Proteomes" id="UP000233375"/>
    </source>
</evidence>
<dbReference type="PANTHER" id="PTHR43280">
    <property type="entry name" value="ARAC-FAMILY TRANSCRIPTIONAL REGULATOR"/>
    <property type="match status" value="1"/>
</dbReference>
<dbReference type="PRINTS" id="PR00032">
    <property type="entry name" value="HTHARAC"/>
</dbReference>
<organism evidence="5 6">
    <name type="scientific">Niallia nealsonii</name>
    <dbReference type="NCBI Taxonomy" id="115979"/>
    <lineage>
        <taxon>Bacteria</taxon>
        <taxon>Bacillati</taxon>
        <taxon>Bacillota</taxon>
        <taxon>Bacilli</taxon>
        <taxon>Bacillales</taxon>
        <taxon>Bacillaceae</taxon>
        <taxon>Niallia</taxon>
    </lineage>
</organism>
<dbReference type="Gene3D" id="1.10.10.60">
    <property type="entry name" value="Homeodomain-like"/>
    <property type="match status" value="2"/>
</dbReference>
<dbReference type="InterPro" id="IPR018060">
    <property type="entry name" value="HTH_AraC"/>
</dbReference>
<gene>
    <name evidence="5" type="ORF">CWS01_02005</name>
</gene>
<dbReference type="SUPFAM" id="SSF51215">
    <property type="entry name" value="Regulatory protein AraC"/>
    <property type="match status" value="1"/>
</dbReference>
<evidence type="ECO:0000313" key="5">
    <source>
        <dbReference type="EMBL" id="PKG25272.1"/>
    </source>
</evidence>
<dbReference type="InterPro" id="IPR003313">
    <property type="entry name" value="AraC-bd"/>
</dbReference>
<dbReference type="SUPFAM" id="SSF46689">
    <property type="entry name" value="Homeodomain-like"/>
    <property type="match status" value="2"/>
</dbReference>
<protein>
    <recommendedName>
        <fullName evidence="4">HTH araC/xylS-type domain-containing protein</fullName>
    </recommendedName>
</protein>
<proteinExistence type="predicted"/>
<dbReference type="SMART" id="SM00342">
    <property type="entry name" value="HTH_ARAC"/>
    <property type="match status" value="1"/>
</dbReference>
<comment type="caution">
    <text evidence="5">The sequence shown here is derived from an EMBL/GenBank/DDBJ whole genome shotgun (WGS) entry which is preliminary data.</text>
</comment>
<dbReference type="InterPro" id="IPR020449">
    <property type="entry name" value="Tscrpt_reg_AraC-type_HTH"/>
</dbReference>
<dbReference type="PROSITE" id="PS00041">
    <property type="entry name" value="HTH_ARAC_FAMILY_1"/>
    <property type="match status" value="1"/>
</dbReference>
<evidence type="ECO:0000256" key="3">
    <source>
        <dbReference type="ARBA" id="ARBA00023163"/>
    </source>
</evidence>
<keyword evidence="6" id="KW-1185">Reference proteome</keyword>
<dbReference type="PROSITE" id="PS01124">
    <property type="entry name" value="HTH_ARAC_FAMILY_2"/>
    <property type="match status" value="1"/>
</dbReference>
<feature type="domain" description="HTH araC/xylS-type" evidence="4">
    <location>
        <begin position="197"/>
        <end position="295"/>
    </location>
</feature>
<dbReference type="AlphaFoldDB" id="A0A2N0Z6Y4"/>
<dbReference type="InterPro" id="IPR037923">
    <property type="entry name" value="HTH-like"/>
</dbReference>
<dbReference type="Proteomes" id="UP000233375">
    <property type="component" value="Unassembled WGS sequence"/>
</dbReference>
<dbReference type="InterPro" id="IPR018062">
    <property type="entry name" value="HTH_AraC-typ_CS"/>
</dbReference>
<dbReference type="GO" id="GO:0003700">
    <property type="term" value="F:DNA-binding transcription factor activity"/>
    <property type="evidence" value="ECO:0007669"/>
    <property type="project" value="InterPro"/>
</dbReference>
<evidence type="ECO:0000259" key="4">
    <source>
        <dbReference type="PROSITE" id="PS01124"/>
    </source>
</evidence>
<evidence type="ECO:0000256" key="2">
    <source>
        <dbReference type="ARBA" id="ARBA00023125"/>
    </source>
</evidence>
<reference evidence="5 6" key="1">
    <citation type="journal article" date="2003" name="Int. J. Syst. Evol. Microbiol.">
        <title>Bacillus nealsonii sp. nov., isolated from a spacecraft-assembly facility, whose spores are gamma-radiation resistant.</title>
        <authorList>
            <person name="Venkateswaran K."/>
            <person name="Kempf M."/>
            <person name="Chen F."/>
            <person name="Satomi M."/>
            <person name="Nicholson W."/>
            <person name="Kern R."/>
        </authorList>
    </citation>
    <scope>NUCLEOTIDE SEQUENCE [LARGE SCALE GENOMIC DNA]</scope>
    <source>
        <strain evidence="5 6">FO-92</strain>
    </source>
</reference>
<dbReference type="PANTHER" id="PTHR43280:SF28">
    <property type="entry name" value="HTH-TYPE TRANSCRIPTIONAL ACTIVATOR RHAS"/>
    <property type="match status" value="1"/>
</dbReference>
<dbReference type="EMBL" id="PISE01000004">
    <property type="protein sequence ID" value="PKG25272.1"/>
    <property type="molecule type" value="Genomic_DNA"/>
</dbReference>
<name>A0A2N0Z6Y4_9BACI</name>
<dbReference type="Pfam" id="PF12833">
    <property type="entry name" value="HTH_18"/>
    <property type="match status" value="1"/>
</dbReference>